<dbReference type="PANTHER" id="PTHR42842">
    <property type="entry name" value="FAD/NAD(P)-BINDING OXIDOREDUCTASE"/>
    <property type="match status" value="1"/>
</dbReference>
<proteinExistence type="predicted"/>
<feature type="domain" description="FAD-dependent protein C-terminal" evidence="1">
    <location>
        <begin position="268"/>
        <end position="460"/>
    </location>
</feature>
<dbReference type="Proteomes" id="UP000215413">
    <property type="component" value="Unassembled WGS sequence"/>
</dbReference>
<protein>
    <submittedName>
        <fullName evidence="2">FAD-dependent oxidoreductase</fullName>
    </submittedName>
</protein>
<reference evidence="3" key="1">
    <citation type="submission" date="2017-04" db="EMBL/GenBank/DDBJ databases">
        <title>Finegoldia magna isolated from orthopedic joint implant-associated infections.</title>
        <authorList>
            <person name="Bjorklund S."/>
            <person name="Bruggemann H."/>
            <person name="Jensen A."/>
            <person name="Hellmark B."/>
            <person name="Soderquist B."/>
        </authorList>
    </citation>
    <scope>NUCLEOTIDE SEQUENCE [LARGE SCALE GENOMIC DNA]</scope>
    <source>
        <strain evidence="3">CCUG 54800</strain>
    </source>
</reference>
<evidence type="ECO:0000313" key="2">
    <source>
        <dbReference type="EMBL" id="OXZ28655.1"/>
    </source>
</evidence>
<dbReference type="EMBL" id="NDYC01000009">
    <property type="protein sequence ID" value="OXZ28655.1"/>
    <property type="molecule type" value="Genomic_DNA"/>
</dbReference>
<dbReference type="RefSeq" id="WP_094205264.1">
    <property type="nucleotide sequence ID" value="NZ_NDYC01000009.1"/>
</dbReference>
<dbReference type="Gene3D" id="3.30.70.2700">
    <property type="match status" value="1"/>
</dbReference>
<evidence type="ECO:0000259" key="1">
    <source>
        <dbReference type="Pfam" id="PF21688"/>
    </source>
</evidence>
<accession>A0A233V8E6</accession>
<dbReference type="SUPFAM" id="SSF51905">
    <property type="entry name" value="FAD/NAD(P)-binding domain"/>
    <property type="match status" value="1"/>
</dbReference>
<dbReference type="InterPro" id="IPR028348">
    <property type="entry name" value="FAD-binding_protein"/>
</dbReference>
<organism evidence="2 3">
    <name type="scientific">Finegoldia magna</name>
    <name type="common">Peptostreptococcus magnus</name>
    <dbReference type="NCBI Taxonomy" id="1260"/>
    <lineage>
        <taxon>Bacteria</taxon>
        <taxon>Bacillati</taxon>
        <taxon>Bacillota</taxon>
        <taxon>Tissierellia</taxon>
        <taxon>Tissierellales</taxon>
        <taxon>Peptoniphilaceae</taxon>
        <taxon>Finegoldia</taxon>
    </lineage>
</organism>
<dbReference type="AlphaFoldDB" id="A0A233V8E6"/>
<dbReference type="InterPro" id="IPR036188">
    <property type="entry name" value="FAD/NAD-bd_sf"/>
</dbReference>
<dbReference type="Pfam" id="PF21688">
    <property type="entry name" value="FAD-depend_C"/>
    <property type="match status" value="1"/>
</dbReference>
<gene>
    <name evidence="2" type="ORF">B9N49_01775</name>
</gene>
<comment type="caution">
    <text evidence="2">The sequence shown here is derived from an EMBL/GenBank/DDBJ whole genome shotgun (WGS) entry which is preliminary data.</text>
</comment>
<dbReference type="Pfam" id="PF13450">
    <property type="entry name" value="NAD_binding_8"/>
    <property type="match status" value="1"/>
</dbReference>
<dbReference type="PIRSF" id="PIRSF038984">
    <property type="entry name" value="FAD_binding_protein"/>
    <property type="match status" value="1"/>
</dbReference>
<name>A0A233V8E6_FINMA</name>
<dbReference type="Gene3D" id="3.50.50.60">
    <property type="entry name" value="FAD/NAD(P)-binding domain"/>
    <property type="match status" value="2"/>
</dbReference>
<dbReference type="PRINTS" id="PR00419">
    <property type="entry name" value="ADXRDTASE"/>
</dbReference>
<sequence>MIIIRNIKLKNDDENELKKKISKMIGMKNFNYEIYRKSIDARKGILFNYQVIVDVDLSDKKIKSIKNCERYHEEDFNLEDVDNSKSVTVVGSGPAGLFCAYLLAKNGAKVKVIERGSEVSKRVEDINKFLDTGKLNTNSNVQFGEGGAGTFSDGKLTARSKDKRVREVLKTFVNYGAPSEIMYDSKPHIGTDELQKVIVNMRNDLIKMGCEFEFDTLIDDVEIENEKCVGIKSQNKKFESDCYVLALGNSSRDTVMMLADKIKMTNKPFAVGFRIEHPQKMIDFAQYKCDRDLPSATYQLSYSEENKRGVYTFCMCPGGYVINASSEENELCVNGMSFHKRDGKNANSAIVCGIDEDTYGHNLLDGIRFQQEIERKAFELGGSNYNAPVQLVKDFMDDKKSEKIGEVEPTVKPGYVLSNLNDIYPEHVTNYIKTAIKMMDNKLRGFSMDDAILTGVETRTSCAVRMDRDDLLRSENVDNLYVIGEGSGYSGGIVSSAIDGLKAAEVILTSKLSK</sequence>
<evidence type="ECO:0000313" key="3">
    <source>
        <dbReference type="Proteomes" id="UP000215413"/>
    </source>
</evidence>
<dbReference type="InterPro" id="IPR049516">
    <property type="entry name" value="FAD-depend_C"/>
</dbReference>
<dbReference type="PANTHER" id="PTHR42842:SF3">
    <property type="entry name" value="FAD_NAD(P)-BINDING OXIDOREDUCTASE FAMILY PROTEIN"/>
    <property type="match status" value="1"/>
</dbReference>